<dbReference type="InterPro" id="IPR004360">
    <property type="entry name" value="Glyas_Fos-R_dOase_dom"/>
</dbReference>
<dbReference type="PANTHER" id="PTHR33993">
    <property type="entry name" value="GLYOXALASE-RELATED"/>
    <property type="match status" value="1"/>
</dbReference>
<dbReference type="PROSITE" id="PS51819">
    <property type="entry name" value="VOC"/>
    <property type="match status" value="2"/>
</dbReference>
<dbReference type="SUPFAM" id="SSF54593">
    <property type="entry name" value="Glyoxalase/Bleomycin resistance protein/Dihydroxybiphenyl dioxygenase"/>
    <property type="match status" value="2"/>
</dbReference>
<sequence>MPTRSSYPEGVPCWVDLSAADPSAAKTFYTRLLGWEFEDMPNPGGGIYSMARLHGHYVGAVGGQPPGTPEDTPSHWNTYLAADDVTAVTARVAGAGGQVLMGPDDVGESGRMAFVADPTGAVVGLWEAGQHIGATLEKETGTLVWSELITPDPAAALAFYRDVIGMTHTEAPMPDGTYTLLHAGGEDIGGCTTPRMPQVPTHWHVYFATDDADASAEIATTAGGSVMAEPFDVPGAGRIAVIADPTGGVFSVIRPDPAQQ</sequence>
<dbReference type="EMBL" id="BAABFB010000050">
    <property type="protein sequence ID" value="GAA4482228.1"/>
    <property type="molecule type" value="Genomic_DNA"/>
</dbReference>
<dbReference type="InterPro" id="IPR052164">
    <property type="entry name" value="Anthracycline_SecMetBiosynth"/>
</dbReference>
<proteinExistence type="predicted"/>
<dbReference type="InterPro" id="IPR037523">
    <property type="entry name" value="VOC_core"/>
</dbReference>
<evidence type="ECO:0000259" key="1">
    <source>
        <dbReference type="PROSITE" id="PS51819"/>
    </source>
</evidence>
<dbReference type="Gene3D" id="3.10.180.10">
    <property type="entry name" value="2,3-Dihydroxybiphenyl 1,2-Dioxygenase, domain 1"/>
    <property type="match status" value="2"/>
</dbReference>
<gene>
    <name evidence="2" type="ORF">GCM10023094_31760</name>
</gene>
<feature type="domain" description="VOC" evidence="1">
    <location>
        <begin position="142"/>
        <end position="255"/>
    </location>
</feature>
<protein>
    <submittedName>
        <fullName evidence="2">VOC family protein</fullName>
    </submittedName>
</protein>
<comment type="caution">
    <text evidence="2">The sequence shown here is derived from an EMBL/GenBank/DDBJ whole genome shotgun (WGS) entry which is preliminary data.</text>
</comment>
<evidence type="ECO:0000313" key="3">
    <source>
        <dbReference type="Proteomes" id="UP001501183"/>
    </source>
</evidence>
<dbReference type="RefSeq" id="WP_345346814.1">
    <property type="nucleotide sequence ID" value="NZ_BAABFB010000050.1"/>
</dbReference>
<feature type="domain" description="VOC" evidence="1">
    <location>
        <begin position="11"/>
        <end position="128"/>
    </location>
</feature>
<dbReference type="Proteomes" id="UP001501183">
    <property type="component" value="Unassembled WGS sequence"/>
</dbReference>
<organism evidence="2 3">
    <name type="scientific">Rhodococcus olei</name>
    <dbReference type="NCBI Taxonomy" id="2161675"/>
    <lineage>
        <taxon>Bacteria</taxon>
        <taxon>Bacillati</taxon>
        <taxon>Actinomycetota</taxon>
        <taxon>Actinomycetes</taxon>
        <taxon>Mycobacteriales</taxon>
        <taxon>Nocardiaceae</taxon>
        <taxon>Rhodococcus</taxon>
    </lineage>
</organism>
<dbReference type="CDD" id="cd07247">
    <property type="entry name" value="SgaA_N_like"/>
    <property type="match status" value="2"/>
</dbReference>
<keyword evidence="3" id="KW-1185">Reference proteome</keyword>
<accession>A0ABP8P580</accession>
<name>A0ABP8P580_9NOCA</name>
<evidence type="ECO:0000313" key="2">
    <source>
        <dbReference type="EMBL" id="GAA4482228.1"/>
    </source>
</evidence>
<dbReference type="Pfam" id="PF00903">
    <property type="entry name" value="Glyoxalase"/>
    <property type="match status" value="2"/>
</dbReference>
<dbReference type="PANTHER" id="PTHR33993:SF14">
    <property type="entry name" value="GB|AAF24581.1"/>
    <property type="match status" value="1"/>
</dbReference>
<reference evidence="3" key="1">
    <citation type="journal article" date="2019" name="Int. J. Syst. Evol. Microbiol.">
        <title>The Global Catalogue of Microorganisms (GCM) 10K type strain sequencing project: providing services to taxonomists for standard genome sequencing and annotation.</title>
        <authorList>
            <consortium name="The Broad Institute Genomics Platform"/>
            <consortium name="The Broad Institute Genome Sequencing Center for Infectious Disease"/>
            <person name="Wu L."/>
            <person name="Ma J."/>
        </authorList>
    </citation>
    <scope>NUCLEOTIDE SEQUENCE [LARGE SCALE GENOMIC DNA]</scope>
    <source>
        <strain evidence="3">JCM 32206</strain>
    </source>
</reference>
<dbReference type="InterPro" id="IPR029068">
    <property type="entry name" value="Glyas_Bleomycin-R_OHBP_Dase"/>
</dbReference>